<feature type="compositionally biased region" description="Basic and acidic residues" evidence="4">
    <location>
        <begin position="460"/>
        <end position="477"/>
    </location>
</feature>
<evidence type="ECO:0000256" key="2">
    <source>
        <dbReference type="ARBA" id="ARBA00022771"/>
    </source>
</evidence>
<proteinExistence type="predicted"/>
<name>A0A286UJG6_9AGAM</name>
<dbReference type="SMART" id="SM00547">
    <property type="entry name" value="ZnF_RBZ"/>
    <property type="match status" value="4"/>
</dbReference>
<feature type="compositionally biased region" description="Low complexity" evidence="4">
    <location>
        <begin position="1009"/>
        <end position="1022"/>
    </location>
</feature>
<dbReference type="EMBL" id="NBII01000004">
    <property type="protein sequence ID" value="PAV19614.1"/>
    <property type="molecule type" value="Genomic_DNA"/>
</dbReference>
<feature type="region of interest" description="Disordered" evidence="4">
    <location>
        <begin position="55"/>
        <end position="161"/>
    </location>
</feature>
<feature type="compositionally biased region" description="Basic and acidic residues" evidence="4">
    <location>
        <begin position="1"/>
        <end position="13"/>
    </location>
</feature>
<accession>A0A286UJG6</accession>
<keyword evidence="3" id="KW-0862">Zinc</keyword>
<feature type="region of interest" description="Disordered" evidence="4">
    <location>
        <begin position="218"/>
        <end position="238"/>
    </location>
</feature>
<feature type="region of interest" description="Disordered" evidence="4">
    <location>
        <begin position="868"/>
        <end position="908"/>
    </location>
</feature>
<feature type="domain" description="RanBP2-type" evidence="5">
    <location>
        <begin position="910"/>
        <end position="935"/>
    </location>
</feature>
<gene>
    <name evidence="6" type="ORF">PNOK_0454800</name>
</gene>
<reference evidence="6 7" key="1">
    <citation type="journal article" date="2017" name="Mol. Ecol.">
        <title>Comparative and population genomic landscape of Phellinus noxius: A hypervariable fungus causing root rot in trees.</title>
        <authorList>
            <person name="Chung C.L."/>
            <person name="Lee T.J."/>
            <person name="Akiba M."/>
            <person name="Lee H.H."/>
            <person name="Kuo T.H."/>
            <person name="Liu D."/>
            <person name="Ke H.M."/>
            <person name="Yokoi T."/>
            <person name="Roa M.B."/>
            <person name="Lu M.J."/>
            <person name="Chang Y.Y."/>
            <person name="Ann P.J."/>
            <person name="Tsai J.N."/>
            <person name="Chen C.Y."/>
            <person name="Tzean S.S."/>
            <person name="Ota Y."/>
            <person name="Hattori T."/>
            <person name="Sahashi N."/>
            <person name="Liou R.F."/>
            <person name="Kikuchi T."/>
            <person name="Tsai I.J."/>
        </authorList>
    </citation>
    <scope>NUCLEOTIDE SEQUENCE [LARGE SCALE GENOMIC DNA]</scope>
    <source>
        <strain evidence="6 7">FFPRI411160</strain>
    </source>
</reference>
<feature type="region of interest" description="Disordered" evidence="4">
    <location>
        <begin position="1"/>
        <end position="41"/>
    </location>
</feature>
<feature type="region of interest" description="Disordered" evidence="4">
    <location>
        <begin position="324"/>
        <end position="394"/>
    </location>
</feature>
<dbReference type="AlphaFoldDB" id="A0A286UJG6"/>
<feature type="region of interest" description="Disordered" evidence="4">
    <location>
        <begin position="1005"/>
        <end position="1036"/>
    </location>
</feature>
<feature type="compositionally biased region" description="Polar residues" evidence="4">
    <location>
        <begin position="592"/>
        <end position="616"/>
    </location>
</feature>
<feature type="compositionally biased region" description="Low complexity" evidence="4">
    <location>
        <begin position="374"/>
        <end position="391"/>
    </location>
</feature>
<evidence type="ECO:0000256" key="1">
    <source>
        <dbReference type="ARBA" id="ARBA00022723"/>
    </source>
</evidence>
<feature type="compositionally biased region" description="Polar residues" evidence="4">
    <location>
        <begin position="558"/>
        <end position="578"/>
    </location>
</feature>
<dbReference type="GO" id="GO:0008270">
    <property type="term" value="F:zinc ion binding"/>
    <property type="evidence" value="ECO:0007669"/>
    <property type="project" value="UniProtKB-KW"/>
</dbReference>
<dbReference type="Gene3D" id="4.10.1060.10">
    <property type="entry name" value="Zinc finger, RanBP2-type"/>
    <property type="match status" value="4"/>
</dbReference>
<dbReference type="STRING" id="2282107.A0A286UJG6"/>
<dbReference type="InterPro" id="IPR001876">
    <property type="entry name" value="Znf_RanBP2"/>
</dbReference>
<feature type="region of interest" description="Disordered" evidence="4">
    <location>
        <begin position="438"/>
        <end position="617"/>
    </location>
</feature>
<evidence type="ECO:0000256" key="3">
    <source>
        <dbReference type="ARBA" id="ARBA00022833"/>
    </source>
</evidence>
<sequence length="1067" mass="115612">MKFSKSFDRKINRNDNSSPYRRSKSPKSGPQSPQRSTEKPWSVTGFFKFLRNITASITSNDRENELPRYRTDSHITPSSSGSSSAAVEVLLNENKNQSQHRNTFSNSTSRTQPQVQTEVPQPQQEVNIVTPARSDSTPSASPEAIPAEASSIRNNDGNNTNTTLNTADRILEWAMKKVVEGRPVNDIEVIGLRAVLHGQKSRREAQAQAEFYEPEKMNLASEATSSRRTPTFSLNNTLPTFTSNELGRSVEQQQPKKRRMLKRDPNGALYWRGAGTARVRPVGTSHLRQQQQRASTSQLQGAESSKRRRVVEEEIRVPTPSIASTSSLTHVESSSVDESGLLGRQGGMPMPERILRPTVVRPRTTPAVSSPLRNVVNGSSSSSGSATTSNGKGVASKGFAVNLMEQVIKNNTPEKKPDVGNPYQAAAPVKLGVQSSARVKLAGKKREREPSVENAAGSSDGKKEKEKERMLSAKDIIEATVPKGAKRSRPTPSDLKKSRVNGEFTPNPGFGAGVGSPFSLISHAIIEEPEDEEGSRAKRQKKTGRSVTIEEIDDDGNIISSTSSKGFGKPTKTSSPFVTPSEIIEPKEDSSPAWSSTKHSTSTNGANVNGSNNLKMTNGILGKTSNLPREPSKLRKSFVAEDENENVEVKRVEKKKGVSTTPLFVPPFTSASAKTSTNTSHFGASSLFGTADDFENVYPRSRNTPPSSMTLQSKPLGVIQEKGDVKEYVRQLSLIELPRYVFCRPDPGCVVFPGRSILGTREMDRLKNNIMEMPERKLPRFGLDYKVKRSAGVSKLNGSATNKAIGGFSATSTSAPASAPSVGFNWAKAGMKPPSDPTKEGKWVCGECTLTNDDTKAVKCAYCDARRPEPKVTSSSSSSSSVTGSMSTPSTGFDWAKAGMKPPTDPTKEGKWVCGECTLTNDDTKAVKCAYCDSRRPDPKAITSSSSSATVSTTLVPTAGFDWAKAGMKPPTDPTKEGKWVCDECTLVNDDIKAVKCAYCDARRPEGKTNTSSTTANVSSSTGFDWAKAGMRPPTDPTKEGKWICGECTLVNDDTKAVKCIYCDSRR</sequence>
<evidence type="ECO:0000313" key="7">
    <source>
        <dbReference type="Proteomes" id="UP000217199"/>
    </source>
</evidence>
<feature type="compositionally biased region" description="Low complexity" evidence="4">
    <location>
        <begin position="873"/>
        <end position="891"/>
    </location>
</feature>
<feature type="compositionally biased region" description="Low complexity" evidence="4">
    <location>
        <begin position="26"/>
        <end position="35"/>
    </location>
</feature>
<dbReference type="InParanoid" id="A0A286UJG6"/>
<keyword evidence="7" id="KW-1185">Reference proteome</keyword>
<feature type="compositionally biased region" description="Low complexity" evidence="4">
    <location>
        <begin position="111"/>
        <end position="126"/>
    </location>
</feature>
<dbReference type="Pfam" id="PF00641">
    <property type="entry name" value="Zn_ribbon_RanBP"/>
    <property type="match status" value="1"/>
</dbReference>
<keyword evidence="2" id="KW-0863">Zinc-finger</keyword>
<feature type="domain" description="RanBP2-type" evidence="5">
    <location>
        <begin position="841"/>
        <end position="866"/>
    </location>
</feature>
<organism evidence="6 7">
    <name type="scientific">Pyrrhoderma noxium</name>
    <dbReference type="NCBI Taxonomy" id="2282107"/>
    <lineage>
        <taxon>Eukaryota</taxon>
        <taxon>Fungi</taxon>
        <taxon>Dikarya</taxon>
        <taxon>Basidiomycota</taxon>
        <taxon>Agaricomycotina</taxon>
        <taxon>Agaricomycetes</taxon>
        <taxon>Hymenochaetales</taxon>
        <taxon>Hymenochaetaceae</taxon>
        <taxon>Pyrrhoderma</taxon>
    </lineage>
</organism>
<keyword evidence="1" id="KW-0479">Metal-binding</keyword>
<evidence type="ECO:0000259" key="5">
    <source>
        <dbReference type="SMART" id="SM00547"/>
    </source>
</evidence>
<feature type="domain" description="RanBP2-type" evidence="5">
    <location>
        <begin position="1041"/>
        <end position="1066"/>
    </location>
</feature>
<comment type="caution">
    <text evidence="6">The sequence shown here is derived from an EMBL/GenBank/DDBJ whole genome shotgun (WGS) entry which is preliminary data.</text>
</comment>
<dbReference type="OrthoDB" id="79830at2759"/>
<dbReference type="Proteomes" id="UP000217199">
    <property type="component" value="Unassembled WGS sequence"/>
</dbReference>
<feature type="compositionally biased region" description="Polar residues" evidence="4">
    <location>
        <begin position="93"/>
        <end position="110"/>
    </location>
</feature>
<feature type="compositionally biased region" description="Polar residues" evidence="4">
    <location>
        <begin position="221"/>
        <end position="238"/>
    </location>
</feature>
<protein>
    <submittedName>
        <fullName evidence="6">E3 sumo-ligase 2</fullName>
    </submittedName>
</protein>
<dbReference type="GO" id="GO:0016874">
    <property type="term" value="F:ligase activity"/>
    <property type="evidence" value="ECO:0007669"/>
    <property type="project" value="UniProtKB-KW"/>
</dbReference>
<feature type="compositionally biased region" description="Low complexity" evidence="4">
    <location>
        <begin position="287"/>
        <end position="300"/>
    </location>
</feature>
<feature type="region of interest" description="Disordered" evidence="4">
    <location>
        <begin position="282"/>
        <end position="310"/>
    </location>
</feature>
<feature type="compositionally biased region" description="Low complexity" evidence="4">
    <location>
        <begin position="138"/>
        <end position="161"/>
    </location>
</feature>
<feature type="domain" description="RanBP2-type" evidence="5">
    <location>
        <begin position="978"/>
        <end position="1003"/>
    </location>
</feature>
<evidence type="ECO:0000313" key="6">
    <source>
        <dbReference type="EMBL" id="PAV19614.1"/>
    </source>
</evidence>
<feature type="compositionally biased region" description="Low complexity" evidence="4">
    <location>
        <begin position="324"/>
        <end position="336"/>
    </location>
</feature>
<feature type="compositionally biased region" description="Basic and acidic residues" evidence="4">
    <location>
        <begin position="60"/>
        <end position="73"/>
    </location>
</feature>
<evidence type="ECO:0000256" key="4">
    <source>
        <dbReference type="SAM" id="MobiDB-lite"/>
    </source>
</evidence>